<dbReference type="PANTHER" id="PTHR46797:SF1">
    <property type="entry name" value="METHYLPHOSPHONATE SYNTHASE"/>
    <property type="match status" value="1"/>
</dbReference>
<evidence type="ECO:0000313" key="8">
    <source>
        <dbReference type="EMBL" id="GGG17111.1"/>
    </source>
</evidence>
<dbReference type="Pfam" id="PF09685">
    <property type="entry name" value="MamF_MmsF"/>
    <property type="match status" value="1"/>
</dbReference>
<feature type="transmembrane region" description="Helical" evidence="6">
    <location>
        <begin position="82"/>
        <end position="108"/>
    </location>
</feature>
<evidence type="ECO:0000259" key="7">
    <source>
        <dbReference type="PROSITE" id="PS50943"/>
    </source>
</evidence>
<evidence type="ECO:0000256" key="5">
    <source>
        <dbReference type="ARBA" id="ARBA00023136"/>
    </source>
</evidence>
<dbReference type="EMBL" id="BMFP01000004">
    <property type="protein sequence ID" value="GGG17111.1"/>
    <property type="molecule type" value="Genomic_DNA"/>
</dbReference>
<evidence type="ECO:0000313" key="9">
    <source>
        <dbReference type="Proteomes" id="UP000634043"/>
    </source>
</evidence>
<dbReference type="SMART" id="SM00530">
    <property type="entry name" value="HTH_XRE"/>
    <property type="match status" value="1"/>
</dbReference>
<keyword evidence="2 6" id="KW-0812">Transmembrane</keyword>
<evidence type="ECO:0000256" key="1">
    <source>
        <dbReference type="ARBA" id="ARBA00004141"/>
    </source>
</evidence>
<keyword evidence="3 6" id="KW-1133">Transmembrane helix</keyword>
<dbReference type="InterPro" id="IPR050807">
    <property type="entry name" value="TransReg_Diox_bact_type"/>
</dbReference>
<evidence type="ECO:0000256" key="6">
    <source>
        <dbReference type="SAM" id="Phobius"/>
    </source>
</evidence>
<sequence length="197" mass="22875">MRNKPKNNTMNELGNRILEIRKRKGLSQEELSEMAGISLRTLQRIEKGDTEPRGYTLKSICQALEVDVEEVYDYGKEPDKSVLLLMHLSVLSYLLMPLGNLVFPLIIWTTQKKKVLHVQEQGISLLNFQITWSLVTYPLVMLFAWMKIMHYPGSWYVFAAYLVLYFLNALYVIRVCWLVSKDASHDPYPVSFNLLKA</sequence>
<evidence type="ECO:0000256" key="4">
    <source>
        <dbReference type="ARBA" id="ARBA00023125"/>
    </source>
</evidence>
<accession>A0ABQ1W7V8</accession>
<dbReference type="SUPFAM" id="SSF47413">
    <property type="entry name" value="lambda repressor-like DNA-binding domains"/>
    <property type="match status" value="1"/>
</dbReference>
<dbReference type="InterPro" id="IPR001387">
    <property type="entry name" value="Cro/C1-type_HTH"/>
</dbReference>
<feature type="transmembrane region" description="Helical" evidence="6">
    <location>
        <begin position="158"/>
        <end position="180"/>
    </location>
</feature>
<organism evidence="8 9">
    <name type="scientific">Pontibacter amylolyticus</name>
    <dbReference type="NCBI Taxonomy" id="1424080"/>
    <lineage>
        <taxon>Bacteria</taxon>
        <taxon>Pseudomonadati</taxon>
        <taxon>Bacteroidota</taxon>
        <taxon>Cytophagia</taxon>
        <taxon>Cytophagales</taxon>
        <taxon>Hymenobacteraceae</taxon>
        <taxon>Pontibacter</taxon>
    </lineage>
</organism>
<dbReference type="InterPro" id="IPR019109">
    <property type="entry name" value="MamF_MmsF"/>
</dbReference>
<comment type="caution">
    <text evidence="8">The sequence shown here is derived from an EMBL/GenBank/DDBJ whole genome shotgun (WGS) entry which is preliminary data.</text>
</comment>
<dbReference type="Proteomes" id="UP000634043">
    <property type="component" value="Unassembled WGS sequence"/>
</dbReference>
<comment type="subcellular location">
    <subcellularLocation>
        <location evidence="1">Membrane</location>
        <topology evidence="1">Multi-pass membrane protein</topology>
    </subcellularLocation>
</comment>
<reference evidence="9" key="1">
    <citation type="journal article" date="2019" name="Int. J. Syst. Evol. Microbiol.">
        <title>The Global Catalogue of Microorganisms (GCM) 10K type strain sequencing project: providing services to taxonomists for standard genome sequencing and annotation.</title>
        <authorList>
            <consortium name="The Broad Institute Genomics Platform"/>
            <consortium name="The Broad Institute Genome Sequencing Center for Infectious Disease"/>
            <person name="Wu L."/>
            <person name="Ma J."/>
        </authorList>
    </citation>
    <scope>NUCLEOTIDE SEQUENCE [LARGE SCALE GENOMIC DNA]</scope>
    <source>
        <strain evidence="9">CGMCC 1.12749</strain>
    </source>
</reference>
<dbReference type="PROSITE" id="PS50943">
    <property type="entry name" value="HTH_CROC1"/>
    <property type="match status" value="1"/>
</dbReference>
<feature type="domain" description="HTH cro/C1-type" evidence="7">
    <location>
        <begin position="17"/>
        <end position="71"/>
    </location>
</feature>
<keyword evidence="4" id="KW-0238">DNA-binding</keyword>
<proteinExistence type="predicted"/>
<dbReference type="Pfam" id="PF01381">
    <property type="entry name" value="HTH_3"/>
    <property type="match status" value="1"/>
</dbReference>
<keyword evidence="9" id="KW-1185">Reference proteome</keyword>
<gene>
    <name evidence="8" type="ORF">GCM10011323_21720</name>
</gene>
<dbReference type="InterPro" id="IPR010982">
    <property type="entry name" value="Lambda_DNA-bd_dom_sf"/>
</dbReference>
<feature type="transmembrane region" description="Helical" evidence="6">
    <location>
        <begin position="128"/>
        <end position="146"/>
    </location>
</feature>
<protein>
    <recommendedName>
        <fullName evidence="7">HTH cro/C1-type domain-containing protein</fullName>
    </recommendedName>
</protein>
<evidence type="ECO:0000256" key="2">
    <source>
        <dbReference type="ARBA" id="ARBA00022692"/>
    </source>
</evidence>
<name>A0ABQ1W7V8_9BACT</name>
<evidence type="ECO:0000256" key="3">
    <source>
        <dbReference type="ARBA" id="ARBA00022989"/>
    </source>
</evidence>
<keyword evidence="5 6" id="KW-0472">Membrane</keyword>
<dbReference type="Gene3D" id="1.10.260.40">
    <property type="entry name" value="lambda repressor-like DNA-binding domains"/>
    <property type="match status" value="1"/>
</dbReference>
<dbReference type="PANTHER" id="PTHR46797">
    <property type="entry name" value="HTH-TYPE TRANSCRIPTIONAL REGULATOR"/>
    <property type="match status" value="1"/>
</dbReference>
<dbReference type="CDD" id="cd00093">
    <property type="entry name" value="HTH_XRE"/>
    <property type="match status" value="1"/>
</dbReference>